<dbReference type="RefSeq" id="XP_025487843.1">
    <property type="nucleotide sequence ID" value="XM_025633673.1"/>
</dbReference>
<feature type="domain" description="Tryptophan synthase beta chain-like PALP" evidence="1">
    <location>
        <begin position="37"/>
        <end position="354"/>
    </location>
</feature>
<accession>A0A319CGC4</accession>
<dbReference type="VEuPathDB" id="FungiDB:BO82DRAFT_344663"/>
<dbReference type="PANTHER" id="PTHR42937:SF1">
    <property type="entry name" value="DIAMINOPROPIONATE AMMONIA-LYASE"/>
    <property type="match status" value="1"/>
</dbReference>
<name>A0A319CGC4_9EURO</name>
<evidence type="ECO:0000313" key="3">
    <source>
        <dbReference type="Proteomes" id="UP000248340"/>
    </source>
</evidence>
<organism evidence="2 3">
    <name type="scientific">Aspergillus uvarum CBS 121591</name>
    <dbReference type="NCBI Taxonomy" id="1448315"/>
    <lineage>
        <taxon>Eukaryota</taxon>
        <taxon>Fungi</taxon>
        <taxon>Dikarya</taxon>
        <taxon>Ascomycota</taxon>
        <taxon>Pezizomycotina</taxon>
        <taxon>Eurotiomycetes</taxon>
        <taxon>Eurotiomycetidae</taxon>
        <taxon>Eurotiales</taxon>
        <taxon>Aspergillaceae</taxon>
        <taxon>Aspergillus</taxon>
        <taxon>Aspergillus subgen. Circumdati</taxon>
    </lineage>
</organism>
<dbReference type="EMBL" id="KZ821739">
    <property type="protein sequence ID" value="PYH77643.1"/>
    <property type="molecule type" value="Genomic_DNA"/>
</dbReference>
<dbReference type="STRING" id="1448315.A0A319CGC4"/>
<dbReference type="OrthoDB" id="10059875at2759"/>
<dbReference type="NCBIfam" id="NF006058">
    <property type="entry name" value="PRK08206.1"/>
    <property type="match status" value="1"/>
</dbReference>
<protein>
    <submittedName>
        <fullName evidence="2">Diaminopropionate ammonia-lyase family protein</fullName>
    </submittedName>
</protein>
<keyword evidence="3" id="KW-1185">Reference proteome</keyword>
<dbReference type="Gene3D" id="3.40.50.1100">
    <property type="match status" value="2"/>
</dbReference>
<keyword evidence="2" id="KW-0456">Lyase</keyword>
<sequence length="377" mass="40363">MRRPILFNPEARSWIAPSVEARDVIKAFHDQLPDAQSTKLLNLQTLATELGVKSLYLKDESTRYGLPAFKILGASWGVYRALARELGLPSMDAGMIALKEALREKPITLYAATDGNHGRAVARVASMLGVPVEIHVPAIIHPSTVEKIEAEGAKVVVSTGDYDKTVMIAYRAAQDSGGIVIQDGAFDGYDEIPQWIVEGYLTMMREIDEQLPRAVKPDIVVTPVGVGSLAQAVVSHFKRAGTSTTILAVEPDTAASFYQSLQQGKMVSIHTSPTIMAGLDCGTVSTVAWPLLKAGVDASCTVSDHEAHTAVLDLQSLGVDAGPCGSASLAALRRLTATDRRQLGLDSDSVVVLLSTEGNRDYEVPRSVFPSKAESLL</sequence>
<proteinExistence type="predicted"/>
<dbReference type="InterPro" id="IPR036052">
    <property type="entry name" value="TrpB-like_PALP_sf"/>
</dbReference>
<dbReference type="InterPro" id="IPR001926">
    <property type="entry name" value="TrpB-like_PALP"/>
</dbReference>
<dbReference type="GO" id="GO:0016829">
    <property type="term" value="F:lyase activity"/>
    <property type="evidence" value="ECO:0007669"/>
    <property type="project" value="UniProtKB-KW"/>
</dbReference>
<gene>
    <name evidence="2" type="ORF">BO82DRAFT_344663</name>
</gene>
<evidence type="ECO:0000259" key="1">
    <source>
        <dbReference type="Pfam" id="PF00291"/>
    </source>
</evidence>
<dbReference type="PANTHER" id="PTHR42937">
    <property type="match status" value="1"/>
</dbReference>
<dbReference type="SUPFAM" id="SSF53686">
    <property type="entry name" value="Tryptophan synthase beta subunit-like PLP-dependent enzymes"/>
    <property type="match status" value="1"/>
</dbReference>
<dbReference type="AlphaFoldDB" id="A0A319CGC4"/>
<dbReference type="GeneID" id="37136414"/>
<reference evidence="2 3" key="1">
    <citation type="submission" date="2016-12" db="EMBL/GenBank/DDBJ databases">
        <title>The genomes of Aspergillus section Nigri reveals drivers in fungal speciation.</title>
        <authorList>
            <consortium name="DOE Joint Genome Institute"/>
            <person name="Vesth T.C."/>
            <person name="Nybo J."/>
            <person name="Theobald S."/>
            <person name="Brandl J."/>
            <person name="Frisvad J.C."/>
            <person name="Nielsen K.F."/>
            <person name="Lyhne E.K."/>
            <person name="Kogle M.E."/>
            <person name="Kuo A."/>
            <person name="Riley R."/>
            <person name="Clum A."/>
            <person name="Nolan M."/>
            <person name="Lipzen A."/>
            <person name="Salamov A."/>
            <person name="Henrissat B."/>
            <person name="Wiebenga A."/>
            <person name="De Vries R.P."/>
            <person name="Grigoriev I.V."/>
            <person name="Mortensen U.H."/>
            <person name="Andersen M.R."/>
            <person name="Baker S.E."/>
        </authorList>
    </citation>
    <scope>NUCLEOTIDE SEQUENCE [LARGE SCALE GENOMIC DNA]</scope>
    <source>
        <strain evidence="2 3">CBS 121591</strain>
    </source>
</reference>
<dbReference type="Pfam" id="PF00291">
    <property type="entry name" value="PALP"/>
    <property type="match status" value="1"/>
</dbReference>
<evidence type="ECO:0000313" key="2">
    <source>
        <dbReference type="EMBL" id="PYH77643.1"/>
    </source>
</evidence>
<dbReference type="Proteomes" id="UP000248340">
    <property type="component" value="Unassembled WGS sequence"/>
</dbReference>